<evidence type="ECO:0000313" key="3">
    <source>
        <dbReference type="Proteomes" id="UP000198935"/>
    </source>
</evidence>
<dbReference type="AlphaFoldDB" id="A0A1H3I8X5"/>
<dbReference type="EMBL" id="FNPI01000001">
    <property type="protein sequence ID" value="SDY23925.1"/>
    <property type="molecule type" value="Genomic_DNA"/>
</dbReference>
<keyword evidence="1" id="KW-1133">Transmembrane helix</keyword>
<feature type="transmembrane region" description="Helical" evidence="1">
    <location>
        <begin position="69"/>
        <end position="91"/>
    </location>
</feature>
<keyword evidence="3" id="KW-1185">Reference proteome</keyword>
<organism evidence="2 3">
    <name type="scientific">Evansella caseinilytica</name>
    <dbReference type="NCBI Taxonomy" id="1503961"/>
    <lineage>
        <taxon>Bacteria</taxon>
        <taxon>Bacillati</taxon>
        <taxon>Bacillota</taxon>
        <taxon>Bacilli</taxon>
        <taxon>Bacillales</taxon>
        <taxon>Bacillaceae</taxon>
        <taxon>Evansella</taxon>
    </lineage>
</organism>
<dbReference type="STRING" id="1503961.SAMN05421736_101747"/>
<evidence type="ECO:0000313" key="2">
    <source>
        <dbReference type="EMBL" id="SDY23925.1"/>
    </source>
</evidence>
<accession>A0A1H3I8X5</accession>
<protein>
    <submittedName>
        <fullName evidence="2">Uncharacterized protein</fullName>
    </submittedName>
</protein>
<gene>
    <name evidence="2" type="ORF">SAMN05421736_101747</name>
</gene>
<keyword evidence="1" id="KW-0472">Membrane</keyword>
<dbReference type="OrthoDB" id="2972077at2"/>
<proteinExistence type="predicted"/>
<reference evidence="3" key="1">
    <citation type="submission" date="2016-10" db="EMBL/GenBank/DDBJ databases">
        <authorList>
            <person name="Varghese N."/>
            <person name="Submissions S."/>
        </authorList>
    </citation>
    <scope>NUCLEOTIDE SEQUENCE [LARGE SCALE GENOMIC DNA]</scope>
    <source>
        <strain evidence="3">SP</strain>
    </source>
</reference>
<evidence type="ECO:0000256" key="1">
    <source>
        <dbReference type="SAM" id="Phobius"/>
    </source>
</evidence>
<feature type="transmembrane region" description="Helical" evidence="1">
    <location>
        <begin position="45"/>
        <end position="62"/>
    </location>
</feature>
<keyword evidence="1" id="KW-0812">Transmembrane</keyword>
<feature type="transmembrane region" description="Helical" evidence="1">
    <location>
        <begin position="111"/>
        <end position="132"/>
    </location>
</feature>
<dbReference type="Proteomes" id="UP000198935">
    <property type="component" value="Unassembled WGS sequence"/>
</dbReference>
<sequence length="133" mass="15304">MNYFQVLSIVFGSVLILTRLAIQFFPKKWNDFELNTAYTEEQPKWVWVVAAVGLLLVGFTWYKHFTTDVAYSLAVTLLLTLTLLKTSQVLFNYQQFRRFAVRVLTKDRKVLAVINIVAFLLGLGALAMGLFLY</sequence>
<name>A0A1H3I8X5_9BACI</name>